<dbReference type="Gene3D" id="1.25.40.10">
    <property type="entry name" value="Tetratricopeptide repeat domain"/>
    <property type="match status" value="2"/>
</dbReference>
<dbReference type="Pfam" id="PF13424">
    <property type="entry name" value="TPR_12"/>
    <property type="match status" value="2"/>
</dbReference>
<dbReference type="PANTHER" id="PTHR46082:SF6">
    <property type="entry name" value="AAA+ ATPASE DOMAIN-CONTAINING PROTEIN-RELATED"/>
    <property type="match status" value="1"/>
</dbReference>
<evidence type="ECO:0000313" key="3">
    <source>
        <dbReference type="Proteomes" id="UP001369815"/>
    </source>
</evidence>
<dbReference type="SUPFAM" id="SSF48452">
    <property type="entry name" value="TPR-like"/>
    <property type="match status" value="1"/>
</dbReference>
<dbReference type="InterPro" id="IPR053137">
    <property type="entry name" value="NLR-like"/>
</dbReference>
<dbReference type="GO" id="GO:0043531">
    <property type="term" value="F:ADP binding"/>
    <property type="evidence" value="ECO:0007669"/>
    <property type="project" value="InterPro"/>
</dbReference>
<dbReference type="InterPro" id="IPR027417">
    <property type="entry name" value="P-loop_NTPase"/>
</dbReference>
<dbReference type="InterPro" id="IPR019734">
    <property type="entry name" value="TPR_rpt"/>
</dbReference>
<dbReference type="SMART" id="SM00028">
    <property type="entry name" value="TPR"/>
    <property type="match status" value="6"/>
</dbReference>
<feature type="domain" description="NB-ARC" evidence="1">
    <location>
        <begin position="60"/>
        <end position="228"/>
    </location>
</feature>
<proteinExistence type="predicted"/>
<accession>A0AAX6MJA7</accession>
<dbReference type="Gene3D" id="3.40.50.300">
    <property type="entry name" value="P-loop containing nucleotide triphosphate hydrolases"/>
    <property type="match status" value="1"/>
</dbReference>
<dbReference type="Pfam" id="PF00931">
    <property type="entry name" value="NB-ARC"/>
    <property type="match status" value="1"/>
</dbReference>
<keyword evidence="3" id="KW-1185">Reference proteome</keyword>
<organism evidence="2 3">
    <name type="scientific">Daldinia eschscholtzii</name>
    <dbReference type="NCBI Taxonomy" id="292717"/>
    <lineage>
        <taxon>Eukaryota</taxon>
        <taxon>Fungi</taxon>
        <taxon>Dikarya</taxon>
        <taxon>Ascomycota</taxon>
        <taxon>Pezizomycotina</taxon>
        <taxon>Sordariomycetes</taxon>
        <taxon>Xylariomycetidae</taxon>
        <taxon>Xylariales</taxon>
        <taxon>Hypoxylaceae</taxon>
        <taxon>Daldinia</taxon>
    </lineage>
</organism>
<comment type="caution">
    <text evidence="2">The sequence shown here is derived from an EMBL/GenBank/DDBJ whole genome shotgun (WGS) entry which is preliminary data.</text>
</comment>
<protein>
    <recommendedName>
        <fullName evidence="1">NB-ARC domain-containing protein</fullName>
    </recommendedName>
</protein>
<name>A0AAX6MJA7_9PEZI</name>
<sequence length="766" mass="86857">MNKYSGPNDRSFLSVSAEIVSMYKEAKSTTESRRLLLCESRFMVPFCRNRGFVGREEVLQQLMDRINPKLDQYSYRRSALEGLGGVGKSQLALEAAYRLRSKEPELFIFWVPAISHTTFDNAYRDIAQRLKLTGPHDNQADIKARTKDTLEKESVGKWLLILDNADDVKLLFGNKNNPGLVEYLPKRNGSILVTTRTHEVASNLDILPSDINTIEGMNATEALQLLRNGLREDQLRETESIYDLLDLLACLPLAVKQASAYMSRTAMSVTKYLHHCRKSNNALISLLSRDFEDSSRYKDTMNPIATTWLISFEHISRDAPLAAEYLQQLCFFGEKDIPRILLHEESKLEGDEALGGKGDWVKWIGQGIEHLESKFPRPHSDNITAWIKYLPHTESASQFAQDAQNKAAACELLRNISVAHGTLGYYETAEQMGQQVVKFAENNFGHNNPSTISARVALARTFKRQGAYSKSESMCRKALQGVDSLDDNNPLRLEVMSCLAFNMVAQGRSKEGEKMYRQVLETNRDVSRETHPETIRATIHLAGCLRDRGDYKTAEKLLRDSLIILNETQSSRCLIHNANMALAITLRRRKRYDEAEEMIQQELDVLIKEVGTNHRHTLQAKRELADIFLLKERYKEAEDKYREVVKAAREIMASENIEVVQCMTGMSTALKCQGKYEDAKSIYQHASELEKEILVTVVIVIVVIVILQRFEPRIIFVPGRNNGTTSSDPDPDATLLSYPRFSQDVVESQAPTLGSYLSTRRWATAI</sequence>
<reference evidence="2 3" key="1">
    <citation type="journal article" date="2024" name="Front Chem Biol">
        <title>Unveiling the potential of Daldinia eschscholtzii MFLUCC 19-0629 through bioactivity and bioinformatics studies for enhanced sustainable agriculture production.</title>
        <authorList>
            <person name="Brooks S."/>
            <person name="Weaver J.A."/>
            <person name="Klomchit A."/>
            <person name="Alharthi S.A."/>
            <person name="Onlamun T."/>
            <person name="Nurani R."/>
            <person name="Vong T.K."/>
            <person name="Alberti F."/>
            <person name="Greco C."/>
        </authorList>
    </citation>
    <scope>NUCLEOTIDE SEQUENCE [LARGE SCALE GENOMIC DNA]</scope>
    <source>
        <strain evidence="2">MFLUCC 19-0629</strain>
    </source>
</reference>
<dbReference type="AlphaFoldDB" id="A0AAX6MJA7"/>
<evidence type="ECO:0000313" key="2">
    <source>
        <dbReference type="EMBL" id="KAK6952748.1"/>
    </source>
</evidence>
<dbReference type="Proteomes" id="UP001369815">
    <property type="component" value="Unassembled WGS sequence"/>
</dbReference>
<dbReference type="InterPro" id="IPR002182">
    <property type="entry name" value="NB-ARC"/>
</dbReference>
<dbReference type="InterPro" id="IPR011990">
    <property type="entry name" value="TPR-like_helical_dom_sf"/>
</dbReference>
<dbReference type="PANTHER" id="PTHR46082">
    <property type="entry name" value="ATP/GTP-BINDING PROTEIN-RELATED"/>
    <property type="match status" value="1"/>
</dbReference>
<gene>
    <name evidence="2" type="ORF">Daesc_005042</name>
</gene>
<dbReference type="SUPFAM" id="SSF52540">
    <property type="entry name" value="P-loop containing nucleoside triphosphate hydrolases"/>
    <property type="match status" value="1"/>
</dbReference>
<dbReference type="EMBL" id="JBANMG010000005">
    <property type="protein sequence ID" value="KAK6952748.1"/>
    <property type="molecule type" value="Genomic_DNA"/>
</dbReference>
<evidence type="ECO:0000259" key="1">
    <source>
        <dbReference type="Pfam" id="PF00931"/>
    </source>
</evidence>